<keyword evidence="2" id="KW-0479">Metal-binding</keyword>
<dbReference type="Gene3D" id="3.90.850.10">
    <property type="entry name" value="Fumarylacetoacetase-like, C-terminal domain"/>
    <property type="match status" value="1"/>
</dbReference>
<name>A0A660LF32_9ACTN</name>
<dbReference type="OrthoDB" id="9805307at2"/>
<dbReference type="FunFam" id="3.90.850.10:FF:000002">
    <property type="entry name" value="2-hydroxyhepta-2,4-diene-1,7-dioate isomerase"/>
    <property type="match status" value="1"/>
</dbReference>
<evidence type="ECO:0000256" key="2">
    <source>
        <dbReference type="ARBA" id="ARBA00022723"/>
    </source>
</evidence>
<dbReference type="InterPro" id="IPR036663">
    <property type="entry name" value="Fumarylacetoacetase_C_sf"/>
</dbReference>
<sequence>MKLATFNPPGTSETLAGEVRGDRIVTFTTGKTVLELLADGDRTPATGTEHALADVTLLEPILRPPAIFCIGRNYAAHIAELGNERPEKPIVFLKLPLSSAPPSGPVVTPSASHALDYEAELVLVIGADHEIAGYAVADDVSARDLQRSEKQWTRAKGFDTSCPWGPWITTADELTDPIGLRITTHVNGELRQDGNTRDLIFNPRELVDFIGEACTLEPGAIVLTGTPSGVGEAFDPPRYLQPGDTVRCEIEQLGAIEHRIA</sequence>
<protein>
    <submittedName>
        <fullName evidence="4">2-keto-4-pentenoate hydratase/2-oxohepta-3-ene-1,7-dioic acid hydratase in catechol pathway</fullName>
    </submittedName>
</protein>
<dbReference type="GO" id="GO:0019752">
    <property type="term" value="P:carboxylic acid metabolic process"/>
    <property type="evidence" value="ECO:0007669"/>
    <property type="project" value="UniProtKB-ARBA"/>
</dbReference>
<feature type="domain" description="Fumarylacetoacetase-like C-terminal" evidence="3">
    <location>
        <begin position="67"/>
        <end position="260"/>
    </location>
</feature>
<dbReference type="GO" id="GO:0016853">
    <property type="term" value="F:isomerase activity"/>
    <property type="evidence" value="ECO:0007669"/>
    <property type="project" value="UniProtKB-ARBA"/>
</dbReference>
<dbReference type="RefSeq" id="WP_121251059.1">
    <property type="nucleotide sequence ID" value="NZ_RBIL01000001.1"/>
</dbReference>
<dbReference type="InterPro" id="IPR011234">
    <property type="entry name" value="Fumarylacetoacetase-like_C"/>
</dbReference>
<comment type="similarity">
    <text evidence="1">Belongs to the FAH family.</text>
</comment>
<evidence type="ECO:0000256" key="1">
    <source>
        <dbReference type="ARBA" id="ARBA00010211"/>
    </source>
</evidence>
<accession>A0A660LF32</accession>
<dbReference type="AlphaFoldDB" id="A0A660LF32"/>
<keyword evidence="5" id="KW-1185">Reference proteome</keyword>
<evidence type="ECO:0000313" key="4">
    <source>
        <dbReference type="EMBL" id="RKQ93179.1"/>
    </source>
</evidence>
<dbReference type="InterPro" id="IPR051121">
    <property type="entry name" value="FAH"/>
</dbReference>
<dbReference type="Pfam" id="PF01557">
    <property type="entry name" value="FAA_hydrolase"/>
    <property type="match status" value="1"/>
</dbReference>
<proteinExistence type="inferred from homology"/>
<organism evidence="4 5">
    <name type="scientific">Solirubrobacter pauli</name>
    <dbReference type="NCBI Taxonomy" id="166793"/>
    <lineage>
        <taxon>Bacteria</taxon>
        <taxon>Bacillati</taxon>
        <taxon>Actinomycetota</taxon>
        <taxon>Thermoleophilia</taxon>
        <taxon>Solirubrobacterales</taxon>
        <taxon>Solirubrobacteraceae</taxon>
        <taxon>Solirubrobacter</taxon>
    </lineage>
</organism>
<comment type="caution">
    <text evidence="4">The sequence shown here is derived from an EMBL/GenBank/DDBJ whole genome shotgun (WGS) entry which is preliminary data.</text>
</comment>
<dbReference type="PANTHER" id="PTHR42796">
    <property type="entry name" value="FUMARYLACETOACETATE HYDROLASE DOMAIN-CONTAINING PROTEIN 2A-RELATED"/>
    <property type="match status" value="1"/>
</dbReference>
<dbReference type="PANTHER" id="PTHR42796:SF4">
    <property type="entry name" value="FUMARYLACETOACETATE HYDROLASE DOMAIN-CONTAINING PROTEIN 2A"/>
    <property type="match status" value="1"/>
</dbReference>
<dbReference type="SUPFAM" id="SSF56529">
    <property type="entry name" value="FAH"/>
    <property type="match status" value="1"/>
</dbReference>
<evidence type="ECO:0000259" key="3">
    <source>
        <dbReference type="Pfam" id="PF01557"/>
    </source>
</evidence>
<dbReference type="GO" id="GO:0046872">
    <property type="term" value="F:metal ion binding"/>
    <property type="evidence" value="ECO:0007669"/>
    <property type="project" value="UniProtKB-KW"/>
</dbReference>
<dbReference type="EMBL" id="RBIL01000001">
    <property type="protein sequence ID" value="RKQ93179.1"/>
    <property type="molecule type" value="Genomic_DNA"/>
</dbReference>
<reference evidence="4 5" key="1">
    <citation type="submission" date="2018-10" db="EMBL/GenBank/DDBJ databases">
        <title>Genomic Encyclopedia of Archaeal and Bacterial Type Strains, Phase II (KMG-II): from individual species to whole genera.</title>
        <authorList>
            <person name="Goeker M."/>
        </authorList>
    </citation>
    <scope>NUCLEOTIDE SEQUENCE [LARGE SCALE GENOMIC DNA]</scope>
    <source>
        <strain evidence="4 5">DSM 14954</strain>
    </source>
</reference>
<evidence type="ECO:0000313" key="5">
    <source>
        <dbReference type="Proteomes" id="UP000278962"/>
    </source>
</evidence>
<dbReference type="Proteomes" id="UP000278962">
    <property type="component" value="Unassembled WGS sequence"/>
</dbReference>
<gene>
    <name evidence="4" type="ORF">C8N24_3039</name>
</gene>